<comment type="caution">
    <text evidence="1">The sequence shown here is derived from an EMBL/GenBank/DDBJ whole genome shotgun (WGS) entry which is preliminary data.</text>
</comment>
<evidence type="ECO:0000313" key="1">
    <source>
        <dbReference type="EMBL" id="MBB3120388.1"/>
    </source>
</evidence>
<reference evidence="1 2" key="1">
    <citation type="submission" date="2020-08" db="EMBL/GenBank/DDBJ databases">
        <title>Genomic Encyclopedia of Type Strains, Phase III (KMG-III): the genomes of soil and plant-associated and newly described type strains.</title>
        <authorList>
            <person name="Whitman W."/>
        </authorList>
    </citation>
    <scope>NUCLEOTIDE SEQUENCE [LARGE SCALE GENOMIC DNA]</scope>
    <source>
        <strain evidence="1 2">CECT 8897</strain>
    </source>
</reference>
<dbReference type="RefSeq" id="WP_183442136.1">
    <property type="nucleotide sequence ID" value="NZ_JACHXD010000009.1"/>
</dbReference>
<dbReference type="GO" id="GO:0016788">
    <property type="term" value="F:hydrolase activity, acting on ester bonds"/>
    <property type="evidence" value="ECO:0007669"/>
    <property type="project" value="UniProtKB-ARBA"/>
</dbReference>
<organism evidence="1 2">
    <name type="scientific">Pseudoduganella violacea</name>
    <dbReference type="NCBI Taxonomy" id="1715466"/>
    <lineage>
        <taxon>Bacteria</taxon>
        <taxon>Pseudomonadati</taxon>
        <taxon>Pseudomonadota</taxon>
        <taxon>Betaproteobacteria</taxon>
        <taxon>Burkholderiales</taxon>
        <taxon>Oxalobacteraceae</taxon>
        <taxon>Telluria group</taxon>
        <taxon>Pseudoduganella</taxon>
    </lineage>
</organism>
<keyword evidence="2" id="KW-1185">Reference proteome</keyword>
<evidence type="ECO:0008006" key="3">
    <source>
        <dbReference type="Google" id="ProtNLM"/>
    </source>
</evidence>
<proteinExistence type="predicted"/>
<dbReference type="EMBL" id="JACHXD010000009">
    <property type="protein sequence ID" value="MBB3120388.1"/>
    <property type="molecule type" value="Genomic_DNA"/>
</dbReference>
<dbReference type="SUPFAM" id="SSF52266">
    <property type="entry name" value="SGNH hydrolase"/>
    <property type="match status" value="1"/>
</dbReference>
<dbReference type="Gene3D" id="3.40.50.1110">
    <property type="entry name" value="SGNH hydrolase"/>
    <property type="match status" value="1"/>
</dbReference>
<dbReference type="InterPro" id="IPR036514">
    <property type="entry name" value="SGNH_hydro_sf"/>
</dbReference>
<sequence>MLDYAQAKAAIEKDKEQRIQEHQIRIANRQRMHAMAGPAGLRTAPPLNLIAQGDSWFDYPLPFPGASDVIAHLRNVPKGPEILSLAHHGEAAESMLGVKKLHELLRELRDPQNGHFDAILFSGGGNDLAGDQFRLWVRDAVSAGSDPAQGLLQPRVDGVLAVVRAAYEDLAQARDRIDAAIPIFVHSYDFALPDGKGVCGAGPWLQPGLLDRGWEALADGQLIVRELLSQFSALLDELQTRHANFVHVPTQGTLGAHDWANELHPTPGGFARITQKFLEALRAWPAFQGRI</sequence>
<gene>
    <name evidence="1" type="ORF">FHS03_003452</name>
</gene>
<name>A0A7W5BC29_9BURK</name>
<protein>
    <recommendedName>
        <fullName evidence="3">SGNH hydrolase-type esterase domain-containing protein</fullName>
    </recommendedName>
</protein>
<accession>A0A7W5BC29</accession>
<dbReference type="Proteomes" id="UP000541535">
    <property type="component" value="Unassembled WGS sequence"/>
</dbReference>
<evidence type="ECO:0000313" key="2">
    <source>
        <dbReference type="Proteomes" id="UP000541535"/>
    </source>
</evidence>
<dbReference type="AlphaFoldDB" id="A0A7W5BC29"/>